<organism evidence="2 3">
    <name type="scientific">Streptomyces phaeofaciens</name>
    <dbReference type="NCBI Taxonomy" id="68254"/>
    <lineage>
        <taxon>Bacteria</taxon>
        <taxon>Bacillati</taxon>
        <taxon>Actinomycetota</taxon>
        <taxon>Actinomycetes</taxon>
        <taxon>Kitasatosporales</taxon>
        <taxon>Streptomycetaceae</taxon>
        <taxon>Streptomyces</taxon>
    </lineage>
</organism>
<name>A0A918LYI0_9ACTN</name>
<evidence type="ECO:0000256" key="1">
    <source>
        <dbReference type="SAM" id="MobiDB-lite"/>
    </source>
</evidence>
<proteinExistence type="predicted"/>
<evidence type="ECO:0000313" key="3">
    <source>
        <dbReference type="Proteomes" id="UP000646776"/>
    </source>
</evidence>
<evidence type="ECO:0000313" key="2">
    <source>
        <dbReference type="EMBL" id="GGT75663.1"/>
    </source>
</evidence>
<accession>A0A918LYI0</accession>
<feature type="compositionally biased region" description="Pro residues" evidence="1">
    <location>
        <begin position="77"/>
        <end position="98"/>
    </location>
</feature>
<feature type="region of interest" description="Disordered" evidence="1">
    <location>
        <begin position="1"/>
        <end position="21"/>
    </location>
</feature>
<dbReference type="Proteomes" id="UP000646776">
    <property type="component" value="Unassembled WGS sequence"/>
</dbReference>
<reference evidence="2" key="2">
    <citation type="submission" date="2020-09" db="EMBL/GenBank/DDBJ databases">
        <authorList>
            <person name="Sun Q."/>
            <person name="Ohkuma M."/>
        </authorList>
    </citation>
    <scope>NUCLEOTIDE SEQUENCE</scope>
    <source>
        <strain evidence="2">JCM 4125</strain>
    </source>
</reference>
<sequence length="109" mass="11179">MSEVSPYAGQDAGGSSADRGTTNGIVIAACTSNAIPTSTSNGRPVPQARARTHHPRRLITPRTLAGARPTHARNVCPLPPRPHPACTPATPEIPPPYAGPRTTCPVGSG</sequence>
<reference evidence="2" key="1">
    <citation type="journal article" date="2014" name="Int. J. Syst. Evol. Microbiol.">
        <title>Complete genome sequence of Corynebacterium casei LMG S-19264T (=DSM 44701T), isolated from a smear-ripened cheese.</title>
        <authorList>
            <consortium name="US DOE Joint Genome Institute (JGI-PGF)"/>
            <person name="Walter F."/>
            <person name="Albersmeier A."/>
            <person name="Kalinowski J."/>
            <person name="Ruckert C."/>
        </authorList>
    </citation>
    <scope>NUCLEOTIDE SEQUENCE</scope>
    <source>
        <strain evidence="2">JCM 4125</strain>
    </source>
</reference>
<feature type="region of interest" description="Disordered" evidence="1">
    <location>
        <begin position="34"/>
        <end position="109"/>
    </location>
</feature>
<dbReference type="AlphaFoldDB" id="A0A918LYI0"/>
<comment type="caution">
    <text evidence="2">The sequence shown here is derived from an EMBL/GenBank/DDBJ whole genome shotgun (WGS) entry which is preliminary data.</text>
</comment>
<dbReference type="EMBL" id="BMSA01000021">
    <property type="protein sequence ID" value="GGT75663.1"/>
    <property type="molecule type" value="Genomic_DNA"/>
</dbReference>
<keyword evidence="3" id="KW-1185">Reference proteome</keyword>
<feature type="compositionally biased region" description="Basic residues" evidence="1">
    <location>
        <begin position="50"/>
        <end position="59"/>
    </location>
</feature>
<gene>
    <name evidence="2" type="ORF">GCM10010226_62320</name>
</gene>
<protein>
    <submittedName>
        <fullName evidence="2">Uncharacterized protein</fullName>
    </submittedName>
</protein>